<name>A0A3N4M8J2_9PEZI</name>
<reference evidence="1 2" key="1">
    <citation type="journal article" date="2018" name="Nat. Ecol. Evol.">
        <title>Pezizomycetes genomes reveal the molecular basis of ectomycorrhizal truffle lifestyle.</title>
        <authorList>
            <person name="Murat C."/>
            <person name="Payen T."/>
            <person name="Noel B."/>
            <person name="Kuo A."/>
            <person name="Morin E."/>
            <person name="Chen J."/>
            <person name="Kohler A."/>
            <person name="Krizsan K."/>
            <person name="Balestrini R."/>
            <person name="Da Silva C."/>
            <person name="Montanini B."/>
            <person name="Hainaut M."/>
            <person name="Levati E."/>
            <person name="Barry K.W."/>
            <person name="Belfiori B."/>
            <person name="Cichocki N."/>
            <person name="Clum A."/>
            <person name="Dockter R.B."/>
            <person name="Fauchery L."/>
            <person name="Guy J."/>
            <person name="Iotti M."/>
            <person name="Le Tacon F."/>
            <person name="Lindquist E.A."/>
            <person name="Lipzen A."/>
            <person name="Malagnac F."/>
            <person name="Mello A."/>
            <person name="Molinier V."/>
            <person name="Miyauchi S."/>
            <person name="Poulain J."/>
            <person name="Riccioni C."/>
            <person name="Rubini A."/>
            <person name="Sitrit Y."/>
            <person name="Splivallo R."/>
            <person name="Traeger S."/>
            <person name="Wang M."/>
            <person name="Zifcakova L."/>
            <person name="Wipf D."/>
            <person name="Zambonelli A."/>
            <person name="Paolocci F."/>
            <person name="Nowrousian M."/>
            <person name="Ottonello S."/>
            <person name="Baldrian P."/>
            <person name="Spatafora J.W."/>
            <person name="Henrissat B."/>
            <person name="Nagy L.G."/>
            <person name="Aury J.M."/>
            <person name="Wincker P."/>
            <person name="Grigoriev I.V."/>
            <person name="Bonfante P."/>
            <person name="Martin F.M."/>
        </authorList>
    </citation>
    <scope>NUCLEOTIDE SEQUENCE [LARGE SCALE GENOMIC DNA]</scope>
    <source>
        <strain evidence="1 2">ATCC MYA-4762</strain>
    </source>
</reference>
<gene>
    <name evidence="1" type="ORF">L211DRAFT_844725</name>
</gene>
<evidence type="ECO:0000313" key="1">
    <source>
        <dbReference type="EMBL" id="RPB29809.1"/>
    </source>
</evidence>
<evidence type="ECO:0000313" key="2">
    <source>
        <dbReference type="Proteomes" id="UP000267821"/>
    </source>
</evidence>
<sequence length="205" mass="23451">MSGNEILFLQLIKPEWFNGEKGTKKAISDLKLNNLSQGTLTSEKCMEKANEIFTVLGEEYSISLATTKYVDGLLDDHTKLMTDSRFDEAYKFPEVVKAYAKCTKSRHRTEMASQQLARKTEAVKSETELMMKPWSVAKQAEKQNSRRDINRSWEPWDHTKIKFQREDILGNVVNQVMESVNIGQGRGWYIIPVGWLGIRSSSVVP</sequence>
<dbReference type="Proteomes" id="UP000267821">
    <property type="component" value="Unassembled WGS sequence"/>
</dbReference>
<organism evidence="1 2">
    <name type="scientific">Terfezia boudieri ATCC MYA-4762</name>
    <dbReference type="NCBI Taxonomy" id="1051890"/>
    <lineage>
        <taxon>Eukaryota</taxon>
        <taxon>Fungi</taxon>
        <taxon>Dikarya</taxon>
        <taxon>Ascomycota</taxon>
        <taxon>Pezizomycotina</taxon>
        <taxon>Pezizomycetes</taxon>
        <taxon>Pezizales</taxon>
        <taxon>Pezizaceae</taxon>
        <taxon>Terfezia</taxon>
    </lineage>
</organism>
<keyword evidence="2" id="KW-1185">Reference proteome</keyword>
<dbReference type="AlphaFoldDB" id="A0A3N4M8J2"/>
<dbReference type="EMBL" id="ML121527">
    <property type="protein sequence ID" value="RPB29809.1"/>
    <property type="molecule type" value="Genomic_DNA"/>
</dbReference>
<accession>A0A3N4M8J2</accession>
<proteinExistence type="predicted"/>
<dbReference type="InParanoid" id="A0A3N4M8J2"/>
<protein>
    <submittedName>
        <fullName evidence="1">Uncharacterized protein</fullName>
    </submittedName>
</protein>